<dbReference type="PaxDb" id="121845-A0A3Q0JG33"/>
<accession>A0A3Q0JG33</accession>
<dbReference type="InterPro" id="IPR011993">
    <property type="entry name" value="PH-like_dom_sf"/>
</dbReference>
<dbReference type="KEGG" id="dci:113472002"/>
<sequence>MIRVCDKTDEENTYGFETPSRSACKHLYKCCVDHHSFFRLVQVSSNPPPDIISSRFR</sequence>
<dbReference type="SUPFAM" id="SSF50729">
    <property type="entry name" value="PH domain-like"/>
    <property type="match status" value="1"/>
</dbReference>
<dbReference type="GO" id="GO:0005856">
    <property type="term" value="C:cytoskeleton"/>
    <property type="evidence" value="ECO:0007669"/>
    <property type="project" value="TreeGrafter"/>
</dbReference>
<evidence type="ECO:0000313" key="2">
    <source>
        <dbReference type="Proteomes" id="UP000079169"/>
    </source>
</evidence>
<proteinExistence type="predicted"/>
<dbReference type="PANTHER" id="PTHR23280:SF4">
    <property type="entry name" value="BAND 4.1-LIKE PROTEIN 4A"/>
    <property type="match status" value="1"/>
</dbReference>
<dbReference type="STRING" id="121845.A0A3Q0JG33"/>
<protein>
    <submittedName>
        <fullName evidence="3">Band 4.1-like protein 4</fullName>
    </submittedName>
</protein>
<evidence type="ECO:0000259" key="1">
    <source>
        <dbReference type="Pfam" id="PF09380"/>
    </source>
</evidence>
<dbReference type="GeneID" id="113472002"/>
<reference evidence="3" key="1">
    <citation type="submission" date="2025-08" db="UniProtKB">
        <authorList>
            <consortium name="RefSeq"/>
        </authorList>
    </citation>
    <scope>IDENTIFICATION</scope>
</reference>
<dbReference type="InterPro" id="IPR018980">
    <property type="entry name" value="FERM_PH-like_C"/>
</dbReference>
<dbReference type="AlphaFoldDB" id="A0A3Q0JG33"/>
<dbReference type="GO" id="GO:0031032">
    <property type="term" value="P:actomyosin structure organization"/>
    <property type="evidence" value="ECO:0007669"/>
    <property type="project" value="TreeGrafter"/>
</dbReference>
<feature type="domain" description="FERM C-terminal PH-like" evidence="1">
    <location>
        <begin position="7"/>
        <end position="43"/>
    </location>
</feature>
<evidence type="ECO:0000313" key="3">
    <source>
        <dbReference type="RefSeq" id="XP_026687329.1"/>
    </source>
</evidence>
<organism evidence="2 3">
    <name type="scientific">Diaphorina citri</name>
    <name type="common">Asian citrus psyllid</name>
    <dbReference type="NCBI Taxonomy" id="121845"/>
    <lineage>
        <taxon>Eukaryota</taxon>
        <taxon>Metazoa</taxon>
        <taxon>Ecdysozoa</taxon>
        <taxon>Arthropoda</taxon>
        <taxon>Hexapoda</taxon>
        <taxon>Insecta</taxon>
        <taxon>Pterygota</taxon>
        <taxon>Neoptera</taxon>
        <taxon>Paraneoptera</taxon>
        <taxon>Hemiptera</taxon>
        <taxon>Sternorrhyncha</taxon>
        <taxon>Psylloidea</taxon>
        <taxon>Psyllidae</taxon>
        <taxon>Diaphorininae</taxon>
        <taxon>Diaphorina</taxon>
    </lineage>
</organism>
<gene>
    <name evidence="3" type="primary">LOC113472002</name>
</gene>
<dbReference type="Proteomes" id="UP000079169">
    <property type="component" value="Unplaced"/>
</dbReference>
<keyword evidence="2" id="KW-1185">Reference proteome</keyword>
<dbReference type="RefSeq" id="XP_026687329.1">
    <property type="nucleotide sequence ID" value="XM_026831528.1"/>
</dbReference>
<dbReference type="Gene3D" id="2.30.29.30">
    <property type="entry name" value="Pleckstrin-homology domain (PH domain)/Phosphotyrosine-binding domain (PTB)"/>
    <property type="match status" value="1"/>
</dbReference>
<dbReference type="PANTHER" id="PTHR23280">
    <property type="entry name" value="4.1 G PROTEIN"/>
    <property type="match status" value="1"/>
</dbReference>
<dbReference type="Pfam" id="PF09380">
    <property type="entry name" value="FERM_C"/>
    <property type="match status" value="1"/>
</dbReference>
<name>A0A3Q0JG33_DIACI</name>